<reference evidence="3" key="1">
    <citation type="journal article" date="2011" name="Plant Physiol.">
        <title>Comprehensive sequence analysis of 24,783 barley full-length cDNAs derived from 12 clone libraries.</title>
        <authorList>
            <person name="Matsumoto T."/>
            <person name="Tanaka T."/>
            <person name="Sakai H."/>
            <person name="Amano N."/>
            <person name="Kanamori H."/>
            <person name="Kurita K."/>
            <person name="Kikuta A."/>
            <person name="Kamiya K."/>
            <person name="Yamamoto M."/>
            <person name="Ikawa H."/>
            <person name="Fujii N."/>
            <person name="Hori K."/>
            <person name="Itoh T."/>
            <person name="Sato K."/>
        </authorList>
    </citation>
    <scope>NUCLEOTIDE SEQUENCE</scope>
    <source>
        <tissue evidence="3">Shoot and root</tissue>
    </source>
</reference>
<organism evidence="3">
    <name type="scientific">Hordeum vulgare subsp. vulgare</name>
    <name type="common">Domesticated barley</name>
    <dbReference type="NCBI Taxonomy" id="112509"/>
    <lineage>
        <taxon>Eukaryota</taxon>
        <taxon>Viridiplantae</taxon>
        <taxon>Streptophyta</taxon>
        <taxon>Embryophyta</taxon>
        <taxon>Tracheophyta</taxon>
        <taxon>Spermatophyta</taxon>
        <taxon>Magnoliopsida</taxon>
        <taxon>Liliopsida</taxon>
        <taxon>Poales</taxon>
        <taxon>Poaceae</taxon>
        <taxon>BOP clade</taxon>
        <taxon>Pooideae</taxon>
        <taxon>Triticodae</taxon>
        <taxon>Triticeae</taxon>
        <taxon>Hordeinae</taxon>
        <taxon>Hordeum</taxon>
    </lineage>
</organism>
<name>F2DX55_HORVV</name>
<dbReference type="InterPro" id="IPR002014">
    <property type="entry name" value="VHS_dom"/>
</dbReference>
<dbReference type="AlphaFoldDB" id="F2DX55"/>
<feature type="domain" description="VHS" evidence="2">
    <location>
        <begin position="11"/>
        <end position="88"/>
    </location>
</feature>
<dbReference type="PANTHER" id="PTHR45898">
    <property type="entry name" value="TOM1-LIKE PROTEIN"/>
    <property type="match status" value="1"/>
</dbReference>
<dbReference type="CDD" id="cd03561">
    <property type="entry name" value="VHS"/>
    <property type="match status" value="1"/>
</dbReference>
<dbReference type="GO" id="GO:0043328">
    <property type="term" value="P:protein transport to vacuole involved in ubiquitin-dependent protein catabolic process via the multivesicular body sorting pathway"/>
    <property type="evidence" value="ECO:0007669"/>
    <property type="project" value="InterPro"/>
</dbReference>
<proteinExistence type="evidence at transcript level"/>
<evidence type="ECO:0000259" key="2">
    <source>
        <dbReference type="PROSITE" id="PS50179"/>
    </source>
</evidence>
<dbReference type="PROSITE" id="PS50179">
    <property type="entry name" value="VHS"/>
    <property type="match status" value="1"/>
</dbReference>
<accession>F2DX55</accession>
<dbReference type="Gene3D" id="1.25.40.90">
    <property type="match status" value="1"/>
</dbReference>
<dbReference type="GO" id="GO:0035091">
    <property type="term" value="F:phosphatidylinositol binding"/>
    <property type="evidence" value="ECO:0007669"/>
    <property type="project" value="InterPro"/>
</dbReference>
<dbReference type="SMART" id="SM00288">
    <property type="entry name" value="VHS"/>
    <property type="match status" value="1"/>
</dbReference>
<dbReference type="InterPro" id="IPR044836">
    <property type="entry name" value="TOL_plant"/>
</dbReference>
<evidence type="ECO:0000313" key="3">
    <source>
        <dbReference type="EMBL" id="BAJ99676.1"/>
    </source>
</evidence>
<dbReference type="GO" id="GO:0043130">
    <property type="term" value="F:ubiquitin binding"/>
    <property type="evidence" value="ECO:0007669"/>
    <property type="project" value="InterPro"/>
</dbReference>
<dbReference type="PANTHER" id="PTHR45898:SF4">
    <property type="entry name" value="TARGET OF MYB PROTEIN 1"/>
    <property type="match status" value="1"/>
</dbReference>
<dbReference type="InterPro" id="IPR008942">
    <property type="entry name" value="ENTH_VHS"/>
</dbReference>
<comment type="similarity">
    <text evidence="1">Belongs to the TOM1 family.</text>
</comment>
<sequence length="88" mass="9686">MPSPSSSVQRATSDALIGPDWATNLELCDTLNRDPGQTKDVVKSLKKRIAHKNSKVQLLALTLLETMIKNCGDIVHVHVAERGILHEM</sequence>
<evidence type="ECO:0000256" key="1">
    <source>
        <dbReference type="ARBA" id="ARBA00007708"/>
    </source>
</evidence>
<dbReference type="EMBL" id="AK368473">
    <property type="protein sequence ID" value="BAJ99676.1"/>
    <property type="molecule type" value="mRNA"/>
</dbReference>
<protein>
    <submittedName>
        <fullName evidence="3">Predicted protein</fullName>
    </submittedName>
</protein>
<dbReference type="Pfam" id="PF00790">
    <property type="entry name" value="VHS"/>
    <property type="match status" value="1"/>
</dbReference>
<dbReference type="SUPFAM" id="SSF48464">
    <property type="entry name" value="ENTH/VHS domain"/>
    <property type="match status" value="1"/>
</dbReference>